<dbReference type="PROSITE" id="PS00211">
    <property type="entry name" value="ABC_TRANSPORTER_1"/>
    <property type="match status" value="1"/>
</dbReference>
<dbReference type="Pfam" id="PF08352">
    <property type="entry name" value="oligo_HPY"/>
    <property type="match status" value="1"/>
</dbReference>
<dbReference type="Gene3D" id="3.40.50.300">
    <property type="entry name" value="P-loop containing nucleotide triphosphate hydrolases"/>
    <property type="match status" value="1"/>
</dbReference>
<keyword evidence="3" id="KW-0813">Transport</keyword>
<dbReference type="Pfam" id="PF00005">
    <property type="entry name" value="ABC_tran"/>
    <property type="match status" value="1"/>
</dbReference>
<keyword evidence="8" id="KW-1185">Reference proteome</keyword>
<feature type="domain" description="ABC transporter" evidence="6">
    <location>
        <begin position="5"/>
        <end position="249"/>
    </location>
</feature>
<protein>
    <submittedName>
        <fullName evidence="7">ABC transporter ATP-binding protein</fullName>
    </submittedName>
</protein>
<name>A0ABY8QBW9_9RHOB</name>
<comment type="similarity">
    <text evidence="2">Belongs to the ABC transporter superfamily.</text>
</comment>
<dbReference type="NCBIfam" id="TIGR01727">
    <property type="entry name" value="oligo_HPY"/>
    <property type="match status" value="1"/>
</dbReference>
<sequence>MTGVLELRNISVDLPLGGFMTRTRLPILLDVSLTVAKGESVALVGESGSGKTTLARAVMGLQAVTRGSVIFDGQSVADPAGLARLRRDAAMMFQDATASLSPRLTVGYLVTEPFRIHGQPLPDPEHVARDLLAKVGLPPAIAARYPHELSGGQARRVGVARALALGPRLVIADEPTAGLDVSVQAEVLNLMSDLRAEMGLAYLIITHNLALVRHVADRVVVLYLGRVVEEGPTAQVFATPAHPYTASLIAAEPRPDPRQRRMDLAIRGEVPSILRRPSGCEFHTRCPMARDLCRHTAPALAAIGTGRQARCHFVDQQQNQPGVRHAVEHR</sequence>
<gene>
    <name evidence="7" type="ORF">QF092_19270</name>
</gene>
<dbReference type="GO" id="GO:0005524">
    <property type="term" value="F:ATP binding"/>
    <property type="evidence" value="ECO:0007669"/>
    <property type="project" value="UniProtKB-KW"/>
</dbReference>
<accession>A0ABY8QBW9</accession>
<dbReference type="Proteomes" id="UP001230978">
    <property type="component" value="Plasmid unnamed2"/>
</dbReference>
<dbReference type="InterPro" id="IPR003593">
    <property type="entry name" value="AAA+_ATPase"/>
</dbReference>
<geneLocation type="plasmid" evidence="7 8">
    <name>unnamed2</name>
</geneLocation>
<dbReference type="InterPro" id="IPR027417">
    <property type="entry name" value="P-loop_NTPase"/>
</dbReference>
<dbReference type="RefSeq" id="WP_281470526.1">
    <property type="nucleotide sequence ID" value="NZ_CP124537.1"/>
</dbReference>
<dbReference type="PROSITE" id="PS50893">
    <property type="entry name" value="ABC_TRANSPORTER_2"/>
    <property type="match status" value="1"/>
</dbReference>
<dbReference type="SMART" id="SM00382">
    <property type="entry name" value="AAA"/>
    <property type="match status" value="1"/>
</dbReference>
<dbReference type="InterPro" id="IPR013563">
    <property type="entry name" value="Oligopep_ABC_C"/>
</dbReference>
<evidence type="ECO:0000256" key="5">
    <source>
        <dbReference type="ARBA" id="ARBA00022840"/>
    </source>
</evidence>
<proteinExistence type="inferred from homology"/>
<evidence type="ECO:0000256" key="1">
    <source>
        <dbReference type="ARBA" id="ARBA00004417"/>
    </source>
</evidence>
<organism evidence="7 8">
    <name type="scientific">Fuscovulum ytuae</name>
    <dbReference type="NCBI Taxonomy" id="3042299"/>
    <lineage>
        <taxon>Bacteria</taxon>
        <taxon>Pseudomonadati</taxon>
        <taxon>Pseudomonadota</taxon>
        <taxon>Alphaproteobacteria</taxon>
        <taxon>Rhodobacterales</taxon>
        <taxon>Paracoccaceae</taxon>
        <taxon>Fuscovulum</taxon>
    </lineage>
</organism>
<dbReference type="PANTHER" id="PTHR43776">
    <property type="entry name" value="TRANSPORT ATP-BINDING PROTEIN"/>
    <property type="match status" value="1"/>
</dbReference>
<dbReference type="CDD" id="cd03257">
    <property type="entry name" value="ABC_NikE_OppD_transporters"/>
    <property type="match status" value="1"/>
</dbReference>
<dbReference type="PANTHER" id="PTHR43776:SF7">
    <property type="entry name" value="D,D-DIPEPTIDE TRANSPORT ATP-BINDING PROTEIN DDPF-RELATED"/>
    <property type="match status" value="1"/>
</dbReference>
<keyword evidence="4" id="KW-0547">Nucleotide-binding</keyword>
<evidence type="ECO:0000256" key="2">
    <source>
        <dbReference type="ARBA" id="ARBA00005417"/>
    </source>
</evidence>
<dbReference type="EMBL" id="CP124537">
    <property type="protein sequence ID" value="WGV18368.1"/>
    <property type="molecule type" value="Genomic_DNA"/>
</dbReference>
<evidence type="ECO:0000259" key="6">
    <source>
        <dbReference type="PROSITE" id="PS50893"/>
    </source>
</evidence>
<comment type="subcellular location">
    <subcellularLocation>
        <location evidence="1">Cell inner membrane</location>
        <topology evidence="1">Peripheral membrane protein</topology>
    </subcellularLocation>
</comment>
<keyword evidence="5 7" id="KW-0067">ATP-binding</keyword>
<evidence type="ECO:0000256" key="4">
    <source>
        <dbReference type="ARBA" id="ARBA00022741"/>
    </source>
</evidence>
<dbReference type="InterPro" id="IPR050319">
    <property type="entry name" value="ABC_transp_ATP-bind"/>
</dbReference>
<evidence type="ECO:0000313" key="8">
    <source>
        <dbReference type="Proteomes" id="UP001230978"/>
    </source>
</evidence>
<dbReference type="SUPFAM" id="SSF52540">
    <property type="entry name" value="P-loop containing nucleoside triphosphate hydrolases"/>
    <property type="match status" value="1"/>
</dbReference>
<keyword evidence="7" id="KW-0614">Plasmid</keyword>
<dbReference type="InterPro" id="IPR003439">
    <property type="entry name" value="ABC_transporter-like_ATP-bd"/>
</dbReference>
<dbReference type="InterPro" id="IPR017871">
    <property type="entry name" value="ABC_transporter-like_CS"/>
</dbReference>
<evidence type="ECO:0000313" key="7">
    <source>
        <dbReference type="EMBL" id="WGV18368.1"/>
    </source>
</evidence>
<evidence type="ECO:0000256" key="3">
    <source>
        <dbReference type="ARBA" id="ARBA00022448"/>
    </source>
</evidence>
<reference evidence="7 8" key="1">
    <citation type="submission" date="2023-04" db="EMBL/GenBank/DDBJ databases">
        <title>YMD61, complete Genome.</title>
        <authorList>
            <person name="Zhang J."/>
        </authorList>
    </citation>
    <scope>NUCLEOTIDE SEQUENCE [LARGE SCALE GENOMIC DNA]</scope>
    <source>
        <strain evidence="7 8">YMD61</strain>
        <plasmid evidence="7 8">unnamed2</plasmid>
    </source>
</reference>